<dbReference type="SUPFAM" id="SSF55383">
    <property type="entry name" value="Copper amine oxidase, domain N"/>
    <property type="match status" value="1"/>
</dbReference>
<name>A0ABT2UN49_9BACL</name>
<gene>
    <name evidence="3" type="ORF">OB236_28530</name>
</gene>
<sequence length="528" mass="57191">MKLLKTKLALLLLCMALMLPTLVAGAAPASNSITAASDLRVGLGQLLGEHALLAVLAMQKNYDKAVDFSDTANLLSKNTDQLAAAIASVYGPDAGVTFKSIWSSHIGYLIEYVNAAAIKDEAARAAAVVKLDDYRVKQAAFFAVANPDNFKAAAIEEGLNMHIGHLIDSFNAYVNKDYTDSYTKARMAYSHMYDTADMLAIGIATQYPDRFSNSSIQSTTVDLRGTLGQVLGEHALLAIVAMQKGIDGKPDFDQAVAALGQNTDDLAATIAVVYGQGAADAFKPLWASHIGYLLDYVKATAAKDYLSAKKAMDNLDVYRESQAQFFAKANPDFFLEADISKSLKEHINFLLTVFDTYAKNDYSFTYPNVDMAYTHMFKTADALAIGIAAQLPAMFPQVQPPIVTNSVVTFTINSTELDVNGHKLMMDVTPLRKENYTYIPLRYAVDAVGATLIWNEADRSATVAWNGNSATFSLGSDFVIHNSTKKVASAPLTLQGDRLVVPVQIFAEVIGWTVDLAEEGKVIRLLAP</sequence>
<proteinExistence type="predicted"/>
<dbReference type="Gene3D" id="3.30.457.10">
    <property type="entry name" value="Copper amine oxidase-like, N-terminal domain"/>
    <property type="match status" value="2"/>
</dbReference>
<evidence type="ECO:0000259" key="2">
    <source>
        <dbReference type="Pfam" id="PF07833"/>
    </source>
</evidence>
<feature type="domain" description="Copper amine oxidase-like N-terminal" evidence="2">
    <location>
        <begin position="419"/>
        <end position="523"/>
    </location>
</feature>
<evidence type="ECO:0000256" key="1">
    <source>
        <dbReference type="SAM" id="SignalP"/>
    </source>
</evidence>
<comment type="caution">
    <text evidence="3">The sequence shown here is derived from an EMBL/GenBank/DDBJ whole genome shotgun (WGS) entry which is preliminary data.</text>
</comment>
<dbReference type="RefSeq" id="WP_262686927.1">
    <property type="nucleotide sequence ID" value="NZ_JAOQIO010000098.1"/>
</dbReference>
<keyword evidence="4" id="KW-1185">Reference proteome</keyword>
<feature type="chain" id="PRO_5046114014" evidence="1">
    <location>
        <begin position="27"/>
        <end position="528"/>
    </location>
</feature>
<dbReference type="InterPro" id="IPR036582">
    <property type="entry name" value="Mao_N_sf"/>
</dbReference>
<protein>
    <submittedName>
        <fullName evidence="3">Copper amine oxidase N-terminal domain-containing protein</fullName>
    </submittedName>
</protein>
<dbReference type="Proteomes" id="UP001652445">
    <property type="component" value="Unassembled WGS sequence"/>
</dbReference>
<keyword evidence="1" id="KW-0732">Signal</keyword>
<organism evidence="3 4">
    <name type="scientific">Paenibacillus baimaensis</name>
    <dbReference type="NCBI Taxonomy" id="2982185"/>
    <lineage>
        <taxon>Bacteria</taxon>
        <taxon>Bacillati</taxon>
        <taxon>Bacillota</taxon>
        <taxon>Bacilli</taxon>
        <taxon>Bacillales</taxon>
        <taxon>Paenibacillaceae</taxon>
        <taxon>Paenibacillus</taxon>
    </lineage>
</organism>
<evidence type="ECO:0000313" key="4">
    <source>
        <dbReference type="Proteomes" id="UP001652445"/>
    </source>
</evidence>
<feature type="signal peptide" evidence="1">
    <location>
        <begin position="1"/>
        <end position="26"/>
    </location>
</feature>
<evidence type="ECO:0000313" key="3">
    <source>
        <dbReference type="EMBL" id="MCU6796073.1"/>
    </source>
</evidence>
<dbReference type="Pfam" id="PF07833">
    <property type="entry name" value="Cu_amine_oxidN1"/>
    <property type="match status" value="1"/>
</dbReference>
<dbReference type="InterPro" id="IPR012854">
    <property type="entry name" value="Cu_amine_oxidase-like_N"/>
</dbReference>
<dbReference type="EMBL" id="JAOQIO010000098">
    <property type="protein sequence ID" value="MCU6796073.1"/>
    <property type="molecule type" value="Genomic_DNA"/>
</dbReference>
<reference evidence="3 4" key="1">
    <citation type="submission" date="2022-09" db="EMBL/GenBank/DDBJ databases">
        <authorList>
            <person name="Han X.L."/>
            <person name="Wang Q."/>
            <person name="Lu T."/>
        </authorList>
    </citation>
    <scope>NUCLEOTIDE SEQUENCE [LARGE SCALE GENOMIC DNA]</scope>
    <source>
        <strain evidence="3 4">WQ 127069</strain>
    </source>
</reference>
<accession>A0ABT2UN49</accession>